<feature type="transmembrane region" description="Helical" evidence="1">
    <location>
        <begin position="138"/>
        <end position="155"/>
    </location>
</feature>
<feature type="transmembrane region" description="Helical" evidence="1">
    <location>
        <begin position="77"/>
        <end position="97"/>
    </location>
</feature>
<gene>
    <name evidence="2" type="ORF">NCTC12391_02388</name>
</gene>
<dbReference type="Proteomes" id="UP000386281">
    <property type="component" value="Unassembled WGS sequence"/>
</dbReference>
<protein>
    <submittedName>
        <fullName evidence="2">Predicted membrane protein</fullName>
    </submittedName>
</protein>
<evidence type="ECO:0000313" key="2">
    <source>
        <dbReference type="EMBL" id="VEW14242.1"/>
    </source>
</evidence>
<dbReference type="InterPro" id="IPR010539">
    <property type="entry name" value="BaxI_1-like"/>
</dbReference>
<keyword evidence="1" id="KW-0472">Membrane</keyword>
<dbReference type="EMBL" id="CAACXN010000015">
    <property type="protein sequence ID" value="VEW14242.1"/>
    <property type="molecule type" value="Genomic_DNA"/>
</dbReference>
<dbReference type="AlphaFoldDB" id="A0A449D9K4"/>
<name>A0A449D9K4_9MICO</name>
<keyword evidence="1" id="KW-0812">Transmembrane</keyword>
<evidence type="ECO:0000313" key="3">
    <source>
        <dbReference type="Proteomes" id="UP000386281"/>
    </source>
</evidence>
<feature type="transmembrane region" description="Helical" evidence="1">
    <location>
        <begin position="175"/>
        <end position="196"/>
    </location>
</feature>
<evidence type="ECO:0000256" key="1">
    <source>
        <dbReference type="SAM" id="Phobius"/>
    </source>
</evidence>
<dbReference type="Pfam" id="PF12811">
    <property type="entry name" value="BaxI_1"/>
    <property type="match status" value="1"/>
</dbReference>
<reference evidence="2 3" key="1">
    <citation type="submission" date="2019-02" db="EMBL/GenBank/DDBJ databases">
        <authorList>
            <consortium name="Pathogen Informatics"/>
        </authorList>
    </citation>
    <scope>NUCLEOTIDE SEQUENCE [LARGE SCALE GENOMIC DNA]</scope>
    <source>
        <strain evidence="2 3">3012STDY7078520</strain>
    </source>
</reference>
<dbReference type="RefSeq" id="WP_190247094.1">
    <property type="nucleotide sequence ID" value="NZ_CAACXN010000015.1"/>
</dbReference>
<feature type="transmembrane region" description="Helical" evidence="1">
    <location>
        <begin position="103"/>
        <end position="126"/>
    </location>
</feature>
<feature type="transmembrane region" description="Helical" evidence="1">
    <location>
        <begin position="19"/>
        <end position="42"/>
    </location>
</feature>
<proteinExistence type="predicted"/>
<dbReference type="PANTHER" id="PTHR41282:SF1">
    <property type="entry name" value="CONSERVED TRANSMEMBRANE PROTEIN-RELATED"/>
    <property type="match status" value="1"/>
</dbReference>
<dbReference type="PANTHER" id="PTHR41282">
    <property type="entry name" value="CONSERVED TRANSMEMBRANE PROTEIN-RELATED"/>
    <property type="match status" value="1"/>
</dbReference>
<sequence>MTAEQASPMSVRRMLWRTLLLFVILHIAAIAGILLTLAPAVTAGDPQAVTVLPWLIGLFAGVVAFTLLRDQKRLTPSLIIVAVAAEGLFLGGIATYFEGRMPGVVLQVAFAALSVVVAFLPLAATVQIRRLRRGARTLLFVAGGYAVFMLHNLTLMEMDFIPEQTAWGQGATSVLGAPLGLILAALIVPSLAYTLARTVEHTEAAANERAPAHHAWQAGLNVMALILWHIVETPRSLVLAHNAAEEASGK</sequence>
<accession>A0A449D9K4</accession>
<keyword evidence="1" id="KW-1133">Transmembrane helix</keyword>
<feature type="transmembrane region" description="Helical" evidence="1">
    <location>
        <begin position="48"/>
        <end position="68"/>
    </location>
</feature>
<organism evidence="2 3">
    <name type="scientific">Brevibacterium casei</name>
    <dbReference type="NCBI Taxonomy" id="33889"/>
    <lineage>
        <taxon>Bacteria</taxon>
        <taxon>Bacillati</taxon>
        <taxon>Actinomycetota</taxon>
        <taxon>Actinomycetes</taxon>
        <taxon>Micrococcales</taxon>
        <taxon>Brevibacteriaceae</taxon>
        <taxon>Brevibacterium</taxon>
    </lineage>
</organism>